<dbReference type="PANTHER" id="PTHR12110">
    <property type="entry name" value="HYDROXYPYRUVATE ISOMERASE"/>
    <property type="match status" value="1"/>
</dbReference>
<organism evidence="2 3">
    <name type="scientific">Alteromonas salexigens</name>
    <dbReference type="NCBI Taxonomy" id="2982530"/>
    <lineage>
        <taxon>Bacteria</taxon>
        <taxon>Pseudomonadati</taxon>
        <taxon>Pseudomonadota</taxon>
        <taxon>Gammaproteobacteria</taxon>
        <taxon>Alteromonadales</taxon>
        <taxon>Alteromonadaceae</taxon>
        <taxon>Alteromonas/Salinimonas group</taxon>
        <taxon>Alteromonas</taxon>
    </lineage>
</organism>
<keyword evidence="3" id="KW-1185">Reference proteome</keyword>
<sequence length="264" mass="29067">MLTLLPASLKAGPAGRKPVGLQLYTLREMMKVSVPATLKLVAAVGYSDLEFAGYFGHSAKDIRSLLDDEGLSAPAAHVPLDTLATKLDVVIEDALTVGHKYIVMPYLTDEQRGSGITPYYRLAANLNRWGEQLKQAGLQLAYHNHDFEFATLDGEQPFQVLLKETDANLMKMELDLYWTAKAKQDPLALFAAHPGRFPLWHVKDMASDGGFADVGSGNIDFAPIFARASQAGLQYPFVERDHTDDKLTTIQRSYKALSSLVGNR</sequence>
<dbReference type="SUPFAM" id="SSF51658">
    <property type="entry name" value="Xylose isomerase-like"/>
    <property type="match status" value="1"/>
</dbReference>
<accession>A0ABT2VP21</accession>
<dbReference type="EMBL" id="JAOTJC010000007">
    <property type="protein sequence ID" value="MCU7554648.1"/>
    <property type="molecule type" value="Genomic_DNA"/>
</dbReference>
<evidence type="ECO:0000313" key="2">
    <source>
        <dbReference type="EMBL" id="MCU7554648.1"/>
    </source>
</evidence>
<proteinExistence type="predicted"/>
<dbReference type="GO" id="GO:0016853">
    <property type="term" value="F:isomerase activity"/>
    <property type="evidence" value="ECO:0007669"/>
    <property type="project" value="UniProtKB-KW"/>
</dbReference>
<dbReference type="InterPro" id="IPR013022">
    <property type="entry name" value="Xyl_isomerase-like_TIM-brl"/>
</dbReference>
<gene>
    <name evidence="2" type="ORF">OCL06_08555</name>
</gene>
<evidence type="ECO:0000259" key="1">
    <source>
        <dbReference type="Pfam" id="PF01261"/>
    </source>
</evidence>
<comment type="caution">
    <text evidence="2">The sequence shown here is derived from an EMBL/GenBank/DDBJ whole genome shotgun (WGS) entry which is preliminary data.</text>
</comment>
<feature type="domain" description="Xylose isomerase-like TIM barrel" evidence="1">
    <location>
        <begin position="39"/>
        <end position="238"/>
    </location>
</feature>
<dbReference type="Proteomes" id="UP001209257">
    <property type="component" value="Unassembled WGS sequence"/>
</dbReference>
<dbReference type="Pfam" id="PF01261">
    <property type="entry name" value="AP_endonuc_2"/>
    <property type="match status" value="1"/>
</dbReference>
<dbReference type="Gene3D" id="3.20.20.150">
    <property type="entry name" value="Divalent-metal-dependent TIM barrel enzymes"/>
    <property type="match status" value="1"/>
</dbReference>
<reference evidence="3" key="1">
    <citation type="submission" date="2023-07" db="EMBL/GenBank/DDBJ databases">
        <title>Study on multiphase classification of strain Alteromonas salexigens isolated from the Yellow Sea.</title>
        <authorList>
            <person name="Sun L."/>
        </authorList>
    </citation>
    <scope>NUCLEOTIDE SEQUENCE [LARGE SCALE GENOMIC DNA]</scope>
    <source>
        <strain evidence="3">ASW11-19</strain>
    </source>
</reference>
<dbReference type="PANTHER" id="PTHR12110:SF41">
    <property type="entry name" value="INOSOSE DEHYDRATASE"/>
    <property type="match status" value="1"/>
</dbReference>
<dbReference type="InterPro" id="IPR050312">
    <property type="entry name" value="IolE/XylAMocC-like"/>
</dbReference>
<name>A0ABT2VP21_9ALTE</name>
<evidence type="ECO:0000313" key="3">
    <source>
        <dbReference type="Proteomes" id="UP001209257"/>
    </source>
</evidence>
<keyword evidence="2" id="KW-0413">Isomerase</keyword>
<protein>
    <submittedName>
        <fullName evidence="2">Sugar phosphate isomerase/epimerase</fullName>
    </submittedName>
</protein>
<dbReference type="InterPro" id="IPR036237">
    <property type="entry name" value="Xyl_isomerase-like_sf"/>
</dbReference>